<dbReference type="RefSeq" id="XP_046050371.1">
    <property type="nucleotide sequence ID" value="XM_046192690.1"/>
</dbReference>
<name>A0A9P9HCS2_FUSRE</name>
<keyword evidence="3" id="KW-1185">Reference proteome</keyword>
<evidence type="ECO:0000313" key="2">
    <source>
        <dbReference type="EMBL" id="KAH7254124.1"/>
    </source>
</evidence>
<accession>A0A9P9HCS2</accession>
<gene>
    <name evidence="2" type="ORF">BKA55DRAFT_567051</name>
</gene>
<dbReference type="EMBL" id="JAGMUX010000007">
    <property type="protein sequence ID" value="KAH7254124.1"/>
    <property type="molecule type" value="Genomic_DNA"/>
</dbReference>
<dbReference type="AlphaFoldDB" id="A0A9P9HCS2"/>
<proteinExistence type="predicted"/>
<dbReference type="GeneID" id="70222644"/>
<reference evidence="2" key="1">
    <citation type="journal article" date="2021" name="Nat. Commun.">
        <title>Genetic determinants of endophytism in the Arabidopsis root mycobiome.</title>
        <authorList>
            <person name="Mesny F."/>
            <person name="Miyauchi S."/>
            <person name="Thiergart T."/>
            <person name="Pickel B."/>
            <person name="Atanasova L."/>
            <person name="Karlsson M."/>
            <person name="Huettel B."/>
            <person name="Barry K.W."/>
            <person name="Haridas S."/>
            <person name="Chen C."/>
            <person name="Bauer D."/>
            <person name="Andreopoulos W."/>
            <person name="Pangilinan J."/>
            <person name="LaButti K."/>
            <person name="Riley R."/>
            <person name="Lipzen A."/>
            <person name="Clum A."/>
            <person name="Drula E."/>
            <person name="Henrissat B."/>
            <person name="Kohler A."/>
            <person name="Grigoriev I.V."/>
            <person name="Martin F.M."/>
            <person name="Hacquard S."/>
        </authorList>
    </citation>
    <scope>NUCLEOTIDE SEQUENCE</scope>
    <source>
        <strain evidence="2">MPI-CAGE-AT-0023</strain>
    </source>
</reference>
<comment type="caution">
    <text evidence="2">The sequence shown here is derived from an EMBL/GenBank/DDBJ whole genome shotgun (WGS) entry which is preliminary data.</text>
</comment>
<protein>
    <recommendedName>
        <fullName evidence="4">Extracellular membrane protein CFEM domain-containing protein</fullName>
    </recommendedName>
</protein>
<evidence type="ECO:0008006" key="4">
    <source>
        <dbReference type="Google" id="ProtNLM"/>
    </source>
</evidence>
<keyword evidence="1" id="KW-0732">Signal</keyword>
<evidence type="ECO:0000256" key="1">
    <source>
        <dbReference type="SAM" id="SignalP"/>
    </source>
</evidence>
<evidence type="ECO:0000313" key="3">
    <source>
        <dbReference type="Proteomes" id="UP000720189"/>
    </source>
</evidence>
<dbReference type="Proteomes" id="UP000720189">
    <property type="component" value="Unassembled WGS sequence"/>
</dbReference>
<feature type="signal peptide" evidence="1">
    <location>
        <begin position="1"/>
        <end position="19"/>
    </location>
</feature>
<feature type="chain" id="PRO_5040307728" description="Extracellular membrane protein CFEM domain-containing protein" evidence="1">
    <location>
        <begin position="20"/>
        <end position="131"/>
    </location>
</feature>
<sequence>MLSPNVLRTLALLVTAVNGGPCRPTTTSAGTTVEVTSTATVMGSTTDLTSTIIESAMETETTGIPTLATPIIGESTTTDATSTTTSAAIGDTPCSDDDGCLVNPQLCVVNRLNVCSCVDAICQKQIFISAV</sequence>
<organism evidence="2 3">
    <name type="scientific">Fusarium redolens</name>
    <dbReference type="NCBI Taxonomy" id="48865"/>
    <lineage>
        <taxon>Eukaryota</taxon>
        <taxon>Fungi</taxon>
        <taxon>Dikarya</taxon>
        <taxon>Ascomycota</taxon>
        <taxon>Pezizomycotina</taxon>
        <taxon>Sordariomycetes</taxon>
        <taxon>Hypocreomycetidae</taxon>
        <taxon>Hypocreales</taxon>
        <taxon>Nectriaceae</taxon>
        <taxon>Fusarium</taxon>
        <taxon>Fusarium redolens species complex</taxon>
    </lineage>
</organism>
<dbReference type="OrthoDB" id="5106805at2759"/>